<organism evidence="2 3">
    <name type="scientific">Thermosulfidibacter takaii (strain DSM 17441 / JCM 13301 / NBRC 103674 / ABI70S6)</name>
    <dbReference type="NCBI Taxonomy" id="1298851"/>
    <lineage>
        <taxon>Bacteria</taxon>
        <taxon>Pseudomonadati</taxon>
        <taxon>Thermosulfidibacterota</taxon>
        <taxon>Thermosulfidibacteria</taxon>
        <taxon>Thermosulfidibacterales</taxon>
        <taxon>Thermosulfidibacteraceae</taxon>
    </lineage>
</organism>
<keyword evidence="3" id="KW-1185">Reference proteome</keyword>
<name>A0A0S3QT78_THET7</name>
<evidence type="ECO:0000256" key="1">
    <source>
        <dbReference type="SAM" id="SignalP"/>
    </source>
</evidence>
<protein>
    <submittedName>
        <fullName evidence="2">Uncharacterized protein</fullName>
    </submittedName>
</protein>
<dbReference type="STRING" id="1298851.TST_0722"/>
<dbReference type="EMBL" id="AP013035">
    <property type="protein sequence ID" value="BAT71527.1"/>
    <property type="molecule type" value="Genomic_DNA"/>
</dbReference>
<dbReference type="RefSeq" id="WP_068549522.1">
    <property type="nucleotide sequence ID" value="NZ_AP013035.1"/>
</dbReference>
<feature type="chain" id="PRO_5006616395" evidence="1">
    <location>
        <begin position="22"/>
        <end position="180"/>
    </location>
</feature>
<proteinExistence type="predicted"/>
<dbReference type="Proteomes" id="UP000063234">
    <property type="component" value="Chromosome"/>
</dbReference>
<evidence type="ECO:0000313" key="2">
    <source>
        <dbReference type="EMBL" id="BAT71527.1"/>
    </source>
</evidence>
<dbReference type="OrthoDB" id="9848694at2"/>
<keyword evidence="1" id="KW-0732">Signal</keyword>
<gene>
    <name evidence="2" type="ORF">TST_0722</name>
</gene>
<sequence>MRRQAVLTFLLAFSFANVVFARPPSFKPPINSKIIQNGGRFQLTLDLEVYAVGNKSWQGNTCSACADTLKNVNAIYLNDITVGILCYSKTVRRTNGTVKVTYFDLLKGRTVSVTSKFYNLSCQGQPRDTMVTLVNHPVLIKRSLGITAVVKPERGVDTNLNNNKVTQTDPNRMCVTNMVY</sequence>
<evidence type="ECO:0000313" key="3">
    <source>
        <dbReference type="Proteomes" id="UP000063234"/>
    </source>
</evidence>
<feature type="signal peptide" evidence="1">
    <location>
        <begin position="1"/>
        <end position="21"/>
    </location>
</feature>
<reference evidence="3" key="1">
    <citation type="journal article" date="2018" name="Science">
        <title>A primordial and reversible TCA cycle in a facultatively chemolithoautotrophic thermophile.</title>
        <authorList>
            <person name="Nunoura T."/>
            <person name="Chikaraishi Y."/>
            <person name="Izaki R."/>
            <person name="Suwa T."/>
            <person name="Sato T."/>
            <person name="Harada T."/>
            <person name="Mori K."/>
            <person name="Kato Y."/>
            <person name="Miyazaki M."/>
            <person name="Shimamura S."/>
            <person name="Yanagawa K."/>
            <person name="Shuto A."/>
            <person name="Ohkouchi N."/>
            <person name="Fujita N."/>
            <person name="Takaki Y."/>
            <person name="Atomi H."/>
            <person name="Takai K."/>
        </authorList>
    </citation>
    <scope>NUCLEOTIDE SEQUENCE [LARGE SCALE GENOMIC DNA]</scope>
    <source>
        <strain evidence="3">DSM 17441 / JCM 13301 / NBRC 103674 / ABI70S6</strain>
    </source>
</reference>
<dbReference type="AlphaFoldDB" id="A0A0S3QT78"/>
<accession>A0A0S3QT78</accession>
<dbReference type="KEGG" id="ttk:TST_0722"/>